<dbReference type="CDD" id="cd05471">
    <property type="entry name" value="pepsin_like"/>
    <property type="match status" value="1"/>
</dbReference>
<dbReference type="EMBL" id="HBKP01020028">
    <property type="protein sequence ID" value="CAE2233122.1"/>
    <property type="molecule type" value="Transcribed_RNA"/>
</dbReference>
<dbReference type="InterPro" id="IPR001461">
    <property type="entry name" value="Aspartic_peptidase_A1"/>
</dbReference>
<evidence type="ECO:0000313" key="8">
    <source>
        <dbReference type="EMBL" id="CAE2233122.1"/>
    </source>
</evidence>
<dbReference type="InterPro" id="IPR021109">
    <property type="entry name" value="Peptidase_aspartic_dom_sf"/>
</dbReference>
<evidence type="ECO:0000259" key="7">
    <source>
        <dbReference type="PROSITE" id="PS51767"/>
    </source>
</evidence>
<evidence type="ECO:0000256" key="2">
    <source>
        <dbReference type="ARBA" id="ARBA00022670"/>
    </source>
</evidence>
<dbReference type="PRINTS" id="PR00792">
    <property type="entry name" value="PEPSIN"/>
</dbReference>
<dbReference type="Pfam" id="PF00026">
    <property type="entry name" value="Asp"/>
    <property type="match status" value="1"/>
</dbReference>
<proteinExistence type="inferred from homology"/>
<evidence type="ECO:0000256" key="5">
    <source>
        <dbReference type="PIRSR" id="PIRSR601461-2"/>
    </source>
</evidence>
<keyword evidence="5" id="KW-1015">Disulfide bond</keyword>
<dbReference type="PANTHER" id="PTHR47966:SF51">
    <property type="entry name" value="BETA-SITE APP-CLEAVING ENZYME, ISOFORM A-RELATED"/>
    <property type="match status" value="1"/>
</dbReference>
<keyword evidence="2 6" id="KW-0645">Protease</keyword>
<dbReference type="InterPro" id="IPR034164">
    <property type="entry name" value="Pepsin-like_dom"/>
</dbReference>
<sequence>MNFTTPYLPVYQSNITLGSPAQSFEMILDTGSNFITVPSIACKQGQSCEYQKQYNHTESSTYCANGTEFSLSYGGGDVNGFLSGDQVTFSGITVPGCQQQFLEVETEASSLMEETFWQGTLGLAFQNLYPNAPVPLVRTMNDLGLLPEPQFSLYFDNPAKPPEDPSVSGQLRLGWDDGDEWTDVSVVPLVYPGFLNPTFGLWAFELDDILVDGTSLGLCEKNYCWAYVDSGGPLVNLPYRVALAALRVGGPIRIDPACENLNDNPSITFVISGVEFTFEGEDYSYRVPIPAGAASQFETDEFCELAIGTLPSTAGELGVQFGDPFLLKFASKFVFGDTPTISFRPNPLYSS</sequence>
<dbReference type="GO" id="GO:0004190">
    <property type="term" value="F:aspartic-type endopeptidase activity"/>
    <property type="evidence" value="ECO:0007669"/>
    <property type="project" value="UniProtKB-KW"/>
</dbReference>
<dbReference type="GO" id="GO:0006508">
    <property type="term" value="P:proteolysis"/>
    <property type="evidence" value="ECO:0007669"/>
    <property type="project" value="UniProtKB-KW"/>
</dbReference>
<evidence type="ECO:0000256" key="1">
    <source>
        <dbReference type="ARBA" id="ARBA00007447"/>
    </source>
</evidence>
<evidence type="ECO:0000256" key="6">
    <source>
        <dbReference type="RuleBase" id="RU000454"/>
    </source>
</evidence>
<comment type="similarity">
    <text evidence="1 6">Belongs to the peptidase A1 family.</text>
</comment>
<accession>A0A7S4MNC0</accession>
<organism evidence="8">
    <name type="scientific">Vannella robusta</name>
    <dbReference type="NCBI Taxonomy" id="1487602"/>
    <lineage>
        <taxon>Eukaryota</taxon>
        <taxon>Amoebozoa</taxon>
        <taxon>Discosea</taxon>
        <taxon>Flabellinia</taxon>
        <taxon>Vannellidae</taxon>
        <taxon>Vannella</taxon>
    </lineage>
</organism>
<dbReference type="FunFam" id="2.40.70.10:FF:000115">
    <property type="entry name" value="Lysosomal aspartic protease"/>
    <property type="match status" value="1"/>
</dbReference>
<dbReference type="SUPFAM" id="SSF50630">
    <property type="entry name" value="Acid proteases"/>
    <property type="match status" value="1"/>
</dbReference>
<feature type="domain" description="Peptidase A1" evidence="7">
    <location>
        <begin position="11"/>
        <end position="344"/>
    </location>
</feature>
<gene>
    <name evidence="8" type="ORF">VSP0166_LOCUS14169</name>
</gene>
<protein>
    <recommendedName>
        <fullName evidence="7">Peptidase A1 domain-containing protein</fullName>
    </recommendedName>
</protein>
<dbReference type="PROSITE" id="PS51767">
    <property type="entry name" value="PEPTIDASE_A1"/>
    <property type="match status" value="1"/>
</dbReference>
<dbReference type="PROSITE" id="PS00141">
    <property type="entry name" value="ASP_PROTEASE"/>
    <property type="match status" value="1"/>
</dbReference>
<reference evidence="8" key="1">
    <citation type="submission" date="2021-01" db="EMBL/GenBank/DDBJ databases">
        <authorList>
            <person name="Corre E."/>
            <person name="Pelletier E."/>
            <person name="Niang G."/>
            <person name="Scheremetjew M."/>
            <person name="Finn R."/>
            <person name="Kale V."/>
            <person name="Holt S."/>
            <person name="Cochrane G."/>
            <person name="Meng A."/>
            <person name="Brown T."/>
            <person name="Cohen L."/>
        </authorList>
    </citation>
    <scope>NUCLEOTIDE SEQUENCE</scope>
    <source>
        <strain evidence="8">DIVA3 518/3/11/1/6</strain>
    </source>
</reference>
<dbReference type="PANTHER" id="PTHR47966">
    <property type="entry name" value="BETA-SITE APP-CLEAVING ENZYME, ISOFORM A-RELATED"/>
    <property type="match status" value="1"/>
</dbReference>
<evidence type="ECO:0000256" key="4">
    <source>
        <dbReference type="ARBA" id="ARBA00022801"/>
    </source>
</evidence>
<dbReference type="InterPro" id="IPR001969">
    <property type="entry name" value="Aspartic_peptidase_AS"/>
</dbReference>
<evidence type="ECO:0000256" key="3">
    <source>
        <dbReference type="ARBA" id="ARBA00022750"/>
    </source>
</evidence>
<feature type="disulfide bond" evidence="5">
    <location>
        <begin position="42"/>
        <end position="48"/>
    </location>
</feature>
<keyword evidence="4 6" id="KW-0378">Hydrolase</keyword>
<dbReference type="Gene3D" id="2.40.70.10">
    <property type="entry name" value="Acid Proteases"/>
    <property type="match status" value="2"/>
</dbReference>
<name>A0A7S4MNC0_9EUKA</name>
<dbReference type="InterPro" id="IPR033121">
    <property type="entry name" value="PEPTIDASE_A1"/>
</dbReference>
<dbReference type="AlphaFoldDB" id="A0A7S4MNC0"/>
<keyword evidence="3 6" id="KW-0064">Aspartyl protease</keyword>